<evidence type="ECO:0000256" key="14">
    <source>
        <dbReference type="PROSITE-ProRule" id="PRU00228"/>
    </source>
</evidence>
<dbReference type="InterPro" id="IPR034866">
    <property type="entry name" value="PB1_p62"/>
</dbReference>
<evidence type="ECO:0000256" key="12">
    <source>
        <dbReference type="ARBA" id="ARBA00071657"/>
    </source>
</evidence>
<dbReference type="Gene3D" id="1.10.8.10">
    <property type="entry name" value="DNA helicase RuvA subunit, C-terminal domain"/>
    <property type="match status" value="1"/>
</dbReference>
<evidence type="ECO:0000256" key="9">
    <source>
        <dbReference type="ARBA" id="ARBA00023242"/>
    </source>
</evidence>
<dbReference type="InterPro" id="IPR009060">
    <property type="entry name" value="UBA-like_sf"/>
</dbReference>
<dbReference type="GO" id="GO:0016235">
    <property type="term" value="C:aggresome"/>
    <property type="evidence" value="ECO:0007669"/>
    <property type="project" value="TreeGrafter"/>
</dbReference>
<dbReference type="GeneID" id="110988882"/>
<evidence type="ECO:0000313" key="19">
    <source>
        <dbReference type="RefSeq" id="XP_022108497.1"/>
    </source>
</evidence>
<evidence type="ECO:0000256" key="2">
    <source>
        <dbReference type="ARBA" id="ARBA00004496"/>
    </source>
</evidence>
<dbReference type="SMART" id="SM00291">
    <property type="entry name" value="ZnF_ZZ"/>
    <property type="match status" value="1"/>
</dbReference>
<dbReference type="SUPFAM" id="SSF57850">
    <property type="entry name" value="RING/U-box"/>
    <property type="match status" value="1"/>
</dbReference>
<evidence type="ECO:0000259" key="16">
    <source>
        <dbReference type="PROSITE" id="PS50135"/>
    </source>
</evidence>
<keyword evidence="9" id="KW-0539">Nucleus</keyword>
<name>A0A8B7ZTU7_ACAPL</name>
<evidence type="ECO:0000256" key="13">
    <source>
        <dbReference type="ARBA" id="ARBA00081379"/>
    </source>
</evidence>
<dbReference type="GO" id="GO:0008270">
    <property type="term" value="F:zinc ion binding"/>
    <property type="evidence" value="ECO:0007669"/>
    <property type="project" value="UniProtKB-KW"/>
</dbReference>
<dbReference type="InterPro" id="IPR033741">
    <property type="entry name" value="SQSTM_UBA"/>
</dbReference>
<protein>
    <recommendedName>
        <fullName evidence="12">Protein ref(2)P</fullName>
    </recommendedName>
    <alternativeName>
        <fullName evidence="13">Refractory to sigma P</fullName>
    </alternativeName>
</protein>
<feature type="region of interest" description="Disordered" evidence="15">
    <location>
        <begin position="189"/>
        <end position="234"/>
    </location>
</feature>
<dbReference type="InterPro" id="IPR052260">
    <property type="entry name" value="Autophagy_Rcpt_SigReg"/>
</dbReference>
<proteinExistence type="predicted"/>
<evidence type="ECO:0000256" key="3">
    <source>
        <dbReference type="ARBA" id="ARBA00022490"/>
    </source>
</evidence>
<dbReference type="GO" id="GO:0044753">
    <property type="term" value="C:amphisome"/>
    <property type="evidence" value="ECO:0007669"/>
    <property type="project" value="TreeGrafter"/>
</dbReference>
<dbReference type="SMART" id="SM00666">
    <property type="entry name" value="PB1"/>
    <property type="match status" value="1"/>
</dbReference>
<dbReference type="GO" id="GO:0005080">
    <property type="term" value="F:protein kinase C binding"/>
    <property type="evidence" value="ECO:0007669"/>
    <property type="project" value="TreeGrafter"/>
</dbReference>
<comment type="subunit">
    <text evidence="11">Interacts with aPKC and Traf6.</text>
</comment>
<dbReference type="OrthoDB" id="441278at2759"/>
<dbReference type="Pfam" id="PF00569">
    <property type="entry name" value="ZZ"/>
    <property type="match status" value="1"/>
</dbReference>
<dbReference type="CTD" id="8878"/>
<feature type="compositionally biased region" description="Low complexity" evidence="15">
    <location>
        <begin position="357"/>
        <end position="372"/>
    </location>
</feature>
<dbReference type="GO" id="GO:0035973">
    <property type="term" value="P:aggrephagy"/>
    <property type="evidence" value="ECO:0007669"/>
    <property type="project" value="TreeGrafter"/>
</dbReference>
<dbReference type="PROSITE" id="PS01357">
    <property type="entry name" value="ZF_ZZ_1"/>
    <property type="match status" value="1"/>
</dbReference>
<dbReference type="Proteomes" id="UP000694845">
    <property type="component" value="Unplaced"/>
</dbReference>
<comment type="subcellular location">
    <subcellularLocation>
        <location evidence="2">Cytoplasm</location>
    </subcellularLocation>
    <subcellularLocation>
        <location evidence="1">Nucleus</location>
    </subcellularLocation>
</comment>
<keyword evidence="6 14" id="KW-0863">Zinc-finger</keyword>
<feature type="compositionally biased region" description="Polar residues" evidence="15">
    <location>
        <begin position="217"/>
        <end position="234"/>
    </location>
</feature>
<feature type="domain" description="PB1" evidence="17">
    <location>
        <begin position="2"/>
        <end position="91"/>
    </location>
</feature>
<dbReference type="KEGG" id="aplc:110988882"/>
<evidence type="ECO:0000256" key="10">
    <source>
        <dbReference type="ARBA" id="ARBA00054138"/>
    </source>
</evidence>
<dbReference type="InterPro" id="IPR000433">
    <property type="entry name" value="Znf_ZZ"/>
</dbReference>
<dbReference type="InterPro" id="IPR043145">
    <property type="entry name" value="Znf_ZZ_sf"/>
</dbReference>
<keyword evidence="7" id="KW-0862">Zinc</keyword>
<dbReference type="FunFam" id="3.10.20.90:FF:000320">
    <property type="entry name" value="Predicted protein"/>
    <property type="match status" value="1"/>
</dbReference>
<sequence length="449" mass="49400">MSLTVKAYLKRGENVNKEIRRFALDQGVATNYEYLSRTVAHVFPSLGRPDNFTLAYKDAEDDLVTFSSDEELVEALGQKKEDIFRIYIKVTPGRGGNNYTDGGPGVREEDIFHPGVICDGCNSSVRGPRFKCVECPDYDLCKVCEEKGLHEQHQFVKFRRPQIGRSRWGGFGCHPGMWRSFGHPGWRHWWAQQQQQQQQSGCGQDNPRNPEGASPNPEGNGQAGPSQEGQENFNPVSFLHNIGQSVAQMLDPLGIDVDIDVEHGGQRRNCSGDGRGGGRFHTWGKGHGHKHGGHGKCKKGHKGKWKNSEEGEEAGAADAKTDSGAVPPDSQKADKEPDTMETVGNRQEEPDWTLLDESSSSQSEPSAPAWASTSQAADATDQAVDSEAQKLQALHISTHPDDRIASALSYMKAMGYTDEGGWLTRLLETKGGDINRALDAIKFGQQQQK</sequence>
<dbReference type="OMA" id="NCNGWLT"/>
<dbReference type="FunFam" id="3.30.60.90:FF:000016">
    <property type="entry name" value="Refractory to sigma P"/>
    <property type="match status" value="1"/>
</dbReference>
<evidence type="ECO:0000313" key="18">
    <source>
        <dbReference type="Proteomes" id="UP000694845"/>
    </source>
</evidence>
<evidence type="ECO:0000256" key="1">
    <source>
        <dbReference type="ARBA" id="ARBA00004123"/>
    </source>
</evidence>
<dbReference type="CDD" id="cd06402">
    <property type="entry name" value="PB1_p62"/>
    <property type="match status" value="1"/>
</dbReference>
<dbReference type="PROSITE" id="PS50135">
    <property type="entry name" value="ZF_ZZ_2"/>
    <property type="match status" value="1"/>
</dbReference>
<accession>A0A8B7ZTU7</accession>
<dbReference type="PANTHER" id="PTHR15090">
    <property type="entry name" value="SEQUESTOSOME 1-RELATED"/>
    <property type="match status" value="1"/>
</dbReference>
<evidence type="ECO:0000256" key="4">
    <source>
        <dbReference type="ARBA" id="ARBA00022723"/>
    </source>
</evidence>
<dbReference type="GO" id="GO:0007032">
    <property type="term" value="P:endosome organization"/>
    <property type="evidence" value="ECO:0007669"/>
    <property type="project" value="TreeGrafter"/>
</dbReference>
<dbReference type="PANTHER" id="PTHR15090:SF0">
    <property type="entry name" value="SEQUESTOSOME-1"/>
    <property type="match status" value="1"/>
</dbReference>
<gene>
    <name evidence="19" type="primary">LOC110988882</name>
</gene>
<dbReference type="Pfam" id="PF16577">
    <property type="entry name" value="UBA_5"/>
    <property type="match status" value="1"/>
</dbReference>
<keyword evidence="8" id="KW-0804">Transcription</keyword>
<evidence type="ECO:0000256" key="11">
    <source>
        <dbReference type="ARBA" id="ARBA00062450"/>
    </source>
</evidence>
<dbReference type="GO" id="GO:0000423">
    <property type="term" value="P:mitophagy"/>
    <property type="evidence" value="ECO:0007669"/>
    <property type="project" value="TreeGrafter"/>
</dbReference>
<evidence type="ECO:0000256" key="6">
    <source>
        <dbReference type="ARBA" id="ARBA00022771"/>
    </source>
</evidence>
<feature type="region of interest" description="Disordered" evidence="15">
    <location>
        <begin position="264"/>
        <end position="374"/>
    </location>
</feature>
<evidence type="ECO:0000256" key="15">
    <source>
        <dbReference type="SAM" id="MobiDB-lite"/>
    </source>
</evidence>
<evidence type="ECO:0000256" key="8">
    <source>
        <dbReference type="ARBA" id="ARBA00023163"/>
    </source>
</evidence>
<reference evidence="19" key="1">
    <citation type="submission" date="2025-08" db="UniProtKB">
        <authorList>
            <consortium name="RefSeq"/>
        </authorList>
    </citation>
    <scope>IDENTIFICATION</scope>
</reference>
<dbReference type="FunFam" id="1.10.8.10:FF:000034">
    <property type="entry name" value="Sequestosome 1"/>
    <property type="match status" value="1"/>
</dbReference>
<feature type="domain" description="ZZ-type" evidence="16">
    <location>
        <begin position="113"/>
        <end position="163"/>
    </location>
</feature>
<organism evidence="18 19">
    <name type="scientific">Acanthaster planci</name>
    <name type="common">Crown-of-thorns starfish</name>
    <dbReference type="NCBI Taxonomy" id="133434"/>
    <lineage>
        <taxon>Eukaryota</taxon>
        <taxon>Metazoa</taxon>
        <taxon>Echinodermata</taxon>
        <taxon>Eleutherozoa</taxon>
        <taxon>Asterozoa</taxon>
        <taxon>Asteroidea</taxon>
        <taxon>Valvatacea</taxon>
        <taxon>Valvatida</taxon>
        <taxon>Acanthasteridae</taxon>
        <taxon>Acanthaster</taxon>
    </lineage>
</organism>
<evidence type="ECO:0000259" key="17">
    <source>
        <dbReference type="PROSITE" id="PS51745"/>
    </source>
</evidence>
<evidence type="ECO:0000256" key="7">
    <source>
        <dbReference type="ARBA" id="ARBA00022833"/>
    </source>
</evidence>
<dbReference type="PROSITE" id="PS51745">
    <property type="entry name" value="PB1"/>
    <property type="match status" value="1"/>
</dbReference>
<dbReference type="AlphaFoldDB" id="A0A8B7ZTU7"/>
<evidence type="ECO:0000256" key="5">
    <source>
        <dbReference type="ARBA" id="ARBA00022737"/>
    </source>
</evidence>
<dbReference type="GO" id="GO:0070530">
    <property type="term" value="F:K63-linked polyubiquitin modification-dependent protein binding"/>
    <property type="evidence" value="ECO:0007669"/>
    <property type="project" value="TreeGrafter"/>
</dbReference>
<dbReference type="RefSeq" id="XP_022108497.1">
    <property type="nucleotide sequence ID" value="XM_022252805.1"/>
</dbReference>
<dbReference type="CDD" id="cd14320">
    <property type="entry name" value="UBA_SQSTM"/>
    <property type="match status" value="1"/>
</dbReference>
<feature type="compositionally biased region" description="Basic residues" evidence="15">
    <location>
        <begin position="282"/>
        <end position="305"/>
    </location>
</feature>
<dbReference type="InterPro" id="IPR000270">
    <property type="entry name" value="PB1_dom"/>
</dbReference>
<dbReference type="Pfam" id="PF00564">
    <property type="entry name" value="PB1"/>
    <property type="match status" value="1"/>
</dbReference>
<keyword evidence="5" id="KW-0677">Repeat</keyword>
<dbReference type="Gene3D" id="3.10.20.90">
    <property type="entry name" value="Phosphatidylinositol 3-kinase Catalytic Subunit, Chain A, domain 1"/>
    <property type="match status" value="1"/>
</dbReference>
<dbReference type="GO" id="GO:0005634">
    <property type="term" value="C:nucleus"/>
    <property type="evidence" value="ECO:0007669"/>
    <property type="project" value="UniProtKB-SubCell"/>
</dbReference>
<keyword evidence="4" id="KW-0479">Metal-binding</keyword>
<dbReference type="InterPro" id="IPR053793">
    <property type="entry name" value="PB1-like"/>
</dbReference>
<keyword evidence="3" id="KW-0963">Cytoplasm</keyword>
<comment type="function">
    <text evidence="10">Required for selective autophagy activation by ubiquitinated proteins. Implicated in sigma rhabdovirus multiplication and necessary for male fertility. Involved in activating transcription of Drs.</text>
</comment>
<dbReference type="CDD" id="cd02340">
    <property type="entry name" value="ZZ_NBR1_like"/>
    <property type="match status" value="1"/>
</dbReference>
<dbReference type="SUPFAM" id="SSF46934">
    <property type="entry name" value="UBA-like"/>
    <property type="match status" value="1"/>
</dbReference>
<keyword evidence="18" id="KW-1185">Reference proteome</keyword>
<dbReference type="SUPFAM" id="SSF54277">
    <property type="entry name" value="CAD &amp; PB1 domains"/>
    <property type="match status" value="1"/>
</dbReference>
<dbReference type="Gene3D" id="3.30.60.90">
    <property type="match status" value="1"/>
</dbReference>